<dbReference type="Pfam" id="PF00356">
    <property type="entry name" value="LacI"/>
    <property type="match status" value="1"/>
</dbReference>
<dbReference type="EMBL" id="MBQD01000021">
    <property type="protein sequence ID" value="OCL33819.1"/>
    <property type="molecule type" value="Genomic_DNA"/>
</dbReference>
<dbReference type="InterPro" id="IPR010982">
    <property type="entry name" value="Lambda_DNA-bd_dom_sf"/>
</dbReference>
<dbReference type="PROSITE" id="PS00356">
    <property type="entry name" value="HTH_LACI_1"/>
    <property type="match status" value="1"/>
</dbReference>
<organism evidence="1 2">
    <name type="scientific">Tessaracoccus lapidicaptus</name>
    <dbReference type="NCBI Taxonomy" id="1427523"/>
    <lineage>
        <taxon>Bacteria</taxon>
        <taxon>Bacillati</taxon>
        <taxon>Actinomycetota</taxon>
        <taxon>Actinomycetes</taxon>
        <taxon>Propionibacteriales</taxon>
        <taxon>Propionibacteriaceae</taxon>
        <taxon>Tessaracoccus</taxon>
    </lineage>
</organism>
<gene>
    <name evidence="1" type="ORF">BCR15_04065</name>
</gene>
<name>A0A1C0AM42_9ACTN</name>
<evidence type="ECO:0000313" key="1">
    <source>
        <dbReference type="EMBL" id="OCL33819.1"/>
    </source>
</evidence>
<dbReference type="GO" id="GO:0003700">
    <property type="term" value="F:DNA-binding transcription factor activity"/>
    <property type="evidence" value="ECO:0007669"/>
    <property type="project" value="TreeGrafter"/>
</dbReference>
<dbReference type="SUPFAM" id="SSF53822">
    <property type="entry name" value="Periplasmic binding protein-like I"/>
    <property type="match status" value="1"/>
</dbReference>
<dbReference type="Gene3D" id="3.40.50.2300">
    <property type="match status" value="2"/>
</dbReference>
<dbReference type="PROSITE" id="PS50932">
    <property type="entry name" value="HTH_LACI_2"/>
    <property type="match status" value="1"/>
</dbReference>
<dbReference type="GO" id="GO:0000976">
    <property type="term" value="F:transcription cis-regulatory region binding"/>
    <property type="evidence" value="ECO:0007669"/>
    <property type="project" value="TreeGrafter"/>
</dbReference>
<dbReference type="SUPFAM" id="SSF47413">
    <property type="entry name" value="lambda repressor-like DNA-binding domains"/>
    <property type="match status" value="1"/>
</dbReference>
<accession>A0A1C0AM42</accession>
<dbReference type="RefSeq" id="WP_068751577.1">
    <property type="nucleotide sequence ID" value="NZ_LR214441.1"/>
</dbReference>
<dbReference type="Pfam" id="PF13377">
    <property type="entry name" value="Peripla_BP_3"/>
    <property type="match status" value="1"/>
</dbReference>
<dbReference type="InterPro" id="IPR000843">
    <property type="entry name" value="HTH_LacI"/>
</dbReference>
<proteinExistence type="predicted"/>
<dbReference type="Gene3D" id="1.10.260.40">
    <property type="entry name" value="lambda repressor-like DNA-binding domains"/>
    <property type="match status" value="1"/>
</dbReference>
<keyword evidence="2" id="KW-1185">Reference proteome</keyword>
<dbReference type="InterPro" id="IPR028082">
    <property type="entry name" value="Peripla_BP_I"/>
</dbReference>
<protein>
    <submittedName>
        <fullName evidence="1">Uncharacterized protein</fullName>
    </submittedName>
</protein>
<dbReference type="SMART" id="SM00354">
    <property type="entry name" value="HTH_LACI"/>
    <property type="match status" value="1"/>
</dbReference>
<reference evidence="2" key="1">
    <citation type="submission" date="2016-07" db="EMBL/GenBank/DDBJ databases">
        <authorList>
            <person name="Florea S."/>
            <person name="Webb J.S."/>
            <person name="Jaromczyk J."/>
            <person name="Schardl C.L."/>
        </authorList>
    </citation>
    <scope>NUCLEOTIDE SEQUENCE [LARGE SCALE GENOMIC DNA]</scope>
    <source>
        <strain evidence="2">IPBSL-7</strain>
    </source>
</reference>
<dbReference type="PANTHER" id="PTHR30146">
    <property type="entry name" value="LACI-RELATED TRANSCRIPTIONAL REPRESSOR"/>
    <property type="match status" value="1"/>
</dbReference>
<dbReference type="CDD" id="cd01392">
    <property type="entry name" value="HTH_LacI"/>
    <property type="match status" value="1"/>
</dbReference>
<dbReference type="Proteomes" id="UP000093501">
    <property type="component" value="Unassembled WGS sequence"/>
</dbReference>
<comment type="caution">
    <text evidence="1">The sequence shown here is derived from an EMBL/GenBank/DDBJ whole genome shotgun (WGS) entry which is preliminary data.</text>
</comment>
<dbReference type="AlphaFoldDB" id="A0A1C0AM42"/>
<dbReference type="PANTHER" id="PTHR30146:SF109">
    <property type="entry name" value="HTH-TYPE TRANSCRIPTIONAL REGULATOR GALS"/>
    <property type="match status" value="1"/>
</dbReference>
<sequence>MSRRRPRANLRDIAEAAGVSMQTASRVVRGVDVVAEATRLKVLAAIEQLNYQPNMAARSLSANRTGSVHIIDAVPLLHGHATTFVAVCQALAALDLHISTSVIRADLGTVPLHQLVPVGADGVVVLGGRGEPRSWVHTVAARLPTVYVGQTHDLPDAVVGVAVDHRLGARLAVEHLLERGASRIAHLEGPEEWTDARERLSGYREAVAAAGIPPLILPARSWDSTAAAPLVARLPRDVDGIFAANDHLALGAMTTLQLAGRAVPGDVRVVGFDDALGSESFLPPLTTIRQDFRAVGEVAVAALSQLLAGDAAESTLISPTLVVRASS</sequence>
<dbReference type="InterPro" id="IPR046335">
    <property type="entry name" value="LacI/GalR-like_sensor"/>
</dbReference>
<evidence type="ECO:0000313" key="2">
    <source>
        <dbReference type="Proteomes" id="UP000093501"/>
    </source>
</evidence>